<reference evidence="21" key="2">
    <citation type="submission" date="2025-09" db="UniProtKB">
        <authorList>
            <consortium name="Ensembl"/>
        </authorList>
    </citation>
    <scope>IDENTIFICATION</scope>
</reference>
<dbReference type="PROSITE" id="PS51882">
    <property type="entry name" value="G_ALPHA"/>
    <property type="match status" value="1"/>
</dbReference>
<evidence type="ECO:0000313" key="22">
    <source>
        <dbReference type="Proteomes" id="UP000233100"/>
    </source>
</evidence>
<dbReference type="SMART" id="SM00275">
    <property type="entry name" value="G_alpha"/>
    <property type="match status" value="1"/>
</dbReference>
<comment type="similarity">
    <text evidence="3">Belongs to the G-alpha family. G(q) subfamily.</text>
</comment>
<sequence length="445" mass="47673">MRGGSGTRAGPDCHPPSVPVLQAAEGREEHLHQADAHHPWRRLLGGGQAQLHQARLPEHLHRHAGHDPGHGDAQDPLQECRQNQANALLIREVDVEKVTTFEHQYVSAIKTLWDDPGIQECYDRRREYQLSDSAKYYLTDVDRIATSGYLPTQQDVLRVRVPTTGIIEYPFDLENIIFRMVDVGGQRSERRKWIHCFENVTSIMFLVALSEYDQVLVESDNENRMEESKALFRTIITYPWFQNSSVILFLNKKDLLEDKILYSHLVDYFPSSWCGWAVYGGTRVGGVLWGGGTRVGGSPGRGDSGGRGPVGGGISGGRGLQAGGLSGGWGPVGGGISGGRGPVGRGISGGRGPVGRGTRVGGVSRGSWWEGSCGVGDLGEGLSGARDGWEGLRGMAGGRVSRVGISGGRGPVGLGISGGRGLIPGGHHGEGAVIREGVVVWGCPV</sequence>
<proteinExistence type="inferred from homology"/>
<feature type="binding site" evidence="18">
    <location>
        <begin position="157"/>
        <end position="163"/>
    </location>
    <ligand>
        <name>GTP</name>
        <dbReference type="ChEBI" id="CHEBI:37565"/>
    </ligand>
</feature>
<keyword evidence="9 19" id="KW-0460">Magnesium</keyword>
<dbReference type="GO" id="GO:0003924">
    <property type="term" value="F:GTPase activity"/>
    <property type="evidence" value="ECO:0007669"/>
    <property type="project" value="InterPro"/>
</dbReference>
<dbReference type="AlphaFoldDB" id="A0A7N9IFN5"/>
<evidence type="ECO:0000256" key="4">
    <source>
        <dbReference type="ARBA" id="ARBA00022475"/>
    </source>
</evidence>
<dbReference type="Ensembl" id="ENSMFAT00000091820.1">
    <property type="protein sequence ID" value="ENSMFAP00000060027.1"/>
    <property type="gene ID" value="ENSMFAG00000049282.1"/>
</dbReference>
<feature type="binding site" evidence="19">
    <location>
        <position position="163"/>
    </location>
    <ligand>
        <name>Mg(2+)</name>
        <dbReference type="ChEBI" id="CHEBI:18420"/>
    </ligand>
</feature>
<dbReference type="GO" id="GO:0005834">
    <property type="term" value="C:heterotrimeric G-protein complex"/>
    <property type="evidence" value="ECO:0007669"/>
    <property type="project" value="TreeGrafter"/>
</dbReference>
<evidence type="ECO:0000256" key="8">
    <source>
        <dbReference type="ARBA" id="ARBA00022801"/>
    </source>
</evidence>
<dbReference type="PRINTS" id="PR00318">
    <property type="entry name" value="GPROTEINA"/>
</dbReference>
<evidence type="ECO:0000256" key="16">
    <source>
        <dbReference type="ARBA" id="ARBA00046497"/>
    </source>
</evidence>
<evidence type="ECO:0000256" key="5">
    <source>
        <dbReference type="ARBA" id="ARBA00022490"/>
    </source>
</evidence>
<feature type="region of interest" description="Disordered" evidence="20">
    <location>
        <begin position="296"/>
        <end position="317"/>
    </location>
</feature>
<dbReference type="CDD" id="cd00066">
    <property type="entry name" value="G-alpha"/>
    <property type="match status" value="1"/>
</dbReference>
<dbReference type="GO" id="GO:0031683">
    <property type="term" value="F:G-protein beta/gamma-subunit complex binding"/>
    <property type="evidence" value="ECO:0007669"/>
    <property type="project" value="InterPro"/>
</dbReference>
<dbReference type="SUPFAM" id="SSF47895">
    <property type="entry name" value="Transducin (alpha subunit), insertion domain"/>
    <property type="match status" value="1"/>
</dbReference>
<feature type="binding site" evidence="18">
    <location>
        <begin position="251"/>
        <end position="254"/>
    </location>
    <ligand>
        <name>GTP</name>
        <dbReference type="ChEBI" id="CHEBI:37565"/>
    </ligand>
</feature>
<evidence type="ECO:0000256" key="2">
    <source>
        <dbReference type="ARBA" id="ARBA00004496"/>
    </source>
</evidence>
<evidence type="ECO:0000256" key="6">
    <source>
        <dbReference type="ARBA" id="ARBA00022723"/>
    </source>
</evidence>
<feature type="binding site" evidence="18">
    <location>
        <begin position="182"/>
        <end position="186"/>
    </location>
    <ligand>
        <name>GTP</name>
        <dbReference type="ChEBI" id="CHEBI:37565"/>
    </ligand>
</feature>
<evidence type="ECO:0000256" key="11">
    <source>
        <dbReference type="ARBA" id="ARBA00023136"/>
    </source>
</evidence>
<comment type="catalytic activity">
    <reaction evidence="17">
        <text>GTP + H2O = GDP + phosphate + H(+)</text>
        <dbReference type="Rhea" id="RHEA:19669"/>
        <dbReference type="ChEBI" id="CHEBI:15377"/>
        <dbReference type="ChEBI" id="CHEBI:15378"/>
        <dbReference type="ChEBI" id="CHEBI:37565"/>
        <dbReference type="ChEBI" id="CHEBI:43474"/>
        <dbReference type="ChEBI" id="CHEBI:58189"/>
    </reaction>
    <physiologicalReaction direction="left-to-right" evidence="17">
        <dbReference type="Rhea" id="RHEA:19670"/>
    </physiologicalReaction>
</comment>
<evidence type="ECO:0000256" key="7">
    <source>
        <dbReference type="ARBA" id="ARBA00022741"/>
    </source>
</evidence>
<dbReference type="InterPro" id="IPR001019">
    <property type="entry name" value="Gprotein_alpha_su"/>
</dbReference>
<dbReference type="GO" id="GO:0046872">
    <property type="term" value="F:metal ion binding"/>
    <property type="evidence" value="ECO:0007669"/>
    <property type="project" value="UniProtKB-KW"/>
</dbReference>
<keyword evidence="22" id="KW-1185">Reference proteome</keyword>
<comment type="subunit">
    <text evidence="16">G proteins are composed of 3 units; alpha, beta and gamma. The alpha chain contains the guanine nucleotide binding site. Interacts with RGS22. Interacts with NTSR1.</text>
</comment>
<evidence type="ECO:0000256" key="1">
    <source>
        <dbReference type="ARBA" id="ARBA00004193"/>
    </source>
</evidence>
<keyword evidence="10 18" id="KW-0342">GTP-binding</keyword>
<dbReference type="InterPro" id="IPR027417">
    <property type="entry name" value="P-loop_NTPase"/>
</dbReference>
<keyword evidence="5" id="KW-0963">Cytoplasm</keyword>
<dbReference type="GO" id="GO:0005525">
    <property type="term" value="F:GTP binding"/>
    <property type="evidence" value="ECO:0007669"/>
    <property type="project" value="UniProtKB-KW"/>
</dbReference>
<dbReference type="Proteomes" id="UP000233100">
    <property type="component" value="Unplaced"/>
</dbReference>
<organism evidence="21 22">
    <name type="scientific">Macaca fascicularis</name>
    <name type="common">Crab-eating macaque</name>
    <name type="synonym">Cynomolgus monkey</name>
    <dbReference type="NCBI Taxonomy" id="9541"/>
    <lineage>
        <taxon>Eukaryota</taxon>
        <taxon>Metazoa</taxon>
        <taxon>Chordata</taxon>
        <taxon>Craniata</taxon>
        <taxon>Vertebrata</taxon>
        <taxon>Euteleostomi</taxon>
        <taxon>Mammalia</taxon>
        <taxon>Eutheria</taxon>
        <taxon>Euarchontoglires</taxon>
        <taxon>Primates</taxon>
        <taxon>Haplorrhini</taxon>
        <taxon>Catarrhini</taxon>
        <taxon>Cercopithecidae</taxon>
        <taxon>Cercopithecinae</taxon>
        <taxon>Macaca</taxon>
    </lineage>
</organism>
<keyword evidence="6 19" id="KW-0479">Metal-binding</keyword>
<evidence type="ECO:0000256" key="13">
    <source>
        <dbReference type="ARBA" id="ARBA00023224"/>
    </source>
</evidence>
<dbReference type="SUPFAM" id="SSF52540">
    <property type="entry name" value="P-loop containing nucleoside triphosphate hydrolases"/>
    <property type="match status" value="1"/>
</dbReference>
<dbReference type="GO" id="GO:0060158">
    <property type="term" value="P:phospholipase C-activating dopamine receptor signaling pathway"/>
    <property type="evidence" value="ECO:0007669"/>
    <property type="project" value="TreeGrafter"/>
</dbReference>
<keyword evidence="4" id="KW-1003">Cell membrane</keyword>
<evidence type="ECO:0000256" key="9">
    <source>
        <dbReference type="ARBA" id="ARBA00022842"/>
    </source>
</evidence>
<dbReference type="Pfam" id="PF00503">
    <property type="entry name" value="G-alpha"/>
    <property type="match status" value="1"/>
</dbReference>
<evidence type="ECO:0000256" key="10">
    <source>
        <dbReference type="ARBA" id="ARBA00023134"/>
    </source>
</evidence>
<evidence type="ECO:0000256" key="12">
    <source>
        <dbReference type="ARBA" id="ARBA00023139"/>
    </source>
</evidence>
<evidence type="ECO:0000256" key="18">
    <source>
        <dbReference type="PIRSR" id="PIRSR601019-1"/>
    </source>
</evidence>
<dbReference type="PANTHER" id="PTHR10218">
    <property type="entry name" value="GTP-BINDING PROTEIN ALPHA SUBUNIT"/>
    <property type="match status" value="1"/>
</dbReference>
<evidence type="ECO:0000256" key="19">
    <source>
        <dbReference type="PIRSR" id="PIRSR601019-2"/>
    </source>
</evidence>
<keyword evidence="8" id="KW-0378">Hydrolase</keyword>
<evidence type="ECO:0000256" key="14">
    <source>
        <dbReference type="ARBA" id="ARBA00023288"/>
    </source>
</evidence>
<keyword evidence="13" id="KW-0807">Transducer</keyword>
<reference evidence="21" key="1">
    <citation type="submission" date="2025-08" db="UniProtKB">
        <authorList>
            <consortium name="Ensembl"/>
        </authorList>
    </citation>
    <scope>IDENTIFICATION</scope>
</reference>
<evidence type="ECO:0000256" key="3">
    <source>
        <dbReference type="ARBA" id="ARBA00007976"/>
    </source>
</evidence>
<dbReference type="GO" id="GO:0001664">
    <property type="term" value="F:G protein-coupled receptor binding"/>
    <property type="evidence" value="ECO:0007669"/>
    <property type="project" value="TreeGrafter"/>
</dbReference>
<keyword evidence="11" id="KW-0472">Membrane</keyword>
<accession>A0A7N9IFN5</accession>
<comment type="subcellular location">
    <subcellularLocation>
        <location evidence="1">Cell membrane</location>
        <topology evidence="1">Lipid-anchor</topology>
    </subcellularLocation>
    <subcellularLocation>
        <location evidence="2">Cytoplasm</location>
    </subcellularLocation>
</comment>
<dbReference type="FunFam" id="3.40.50.300:FF:003977">
    <property type="entry name" value="Guanine nucleotide-binding protein G(q) subunit alpha"/>
    <property type="match status" value="1"/>
</dbReference>
<dbReference type="GO" id="GO:0005737">
    <property type="term" value="C:cytoplasm"/>
    <property type="evidence" value="ECO:0007669"/>
    <property type="project" value="UniProtKB-SubCell"/>
</dbReference>
<dbReference type="InterPro" id="IPR011025">
    <property type="entry name" value="GproteinA_insert"/>
</dbReference>
<evidence type="ECO:0000256" key="17">
    <source>
        <dbReference type="ARBA" id="ARBA00049117"/>
    </source>
</evidence>
<name>A0A7N9IFN5_MACFA</name>
<evidence type="ECO:0000313" key="21">
    <source>
        <dbReference type="Ensembl" id="ENSMFAP00000060027.1"/>
    </source>
</evidence>
<feature type="region of interest" description="Disordered" evidence="20">
    <location>
        <begin position="336"/>
        <end position="363"/>
    </location>
</feature>
<dbReference type="GeneTree" id="ENSGT00940000161033"/>
<dbReference type="Gene3D" id="1.10.400.10">
    <property type="entry name" value="GI Alpha 1, domain 2-like"/>
    <property type="match status" value="1"/>
</dbReference>
<dbReference type="PANTHER" id="PTHR10218:SF328">
    <property type="entry name" value="GUANINE NUCLEOTIDE-BINDING PROTEIN SUBUNIT ALPHA-11"/>
    <property type="match status" value="1"/>
</dbReference>
<dbReference type="Gene3D" id="3.40.50.300">
    <property type="entry name" value="P-loop containing nucleotide triphosphate hydrolases"/>
    <property type="match status" value="1"/>
</dbReference>
<protein>
    <recommendedName>
        <fullName evidence="15">Guanine nucleotide-binding protein subunit alpha-11</fullName>
    </recommendedName>
</protein>
<keyword evidence="12" id="KW-0564">Palmitate</keyword>
<evidence type="ECO:0000256" key="15">
    <source>
        <dbReference type="ARBA" id="ARBA00040557"/>
    </source>
</evidence>
<keyword evidence="14" id="KW-0449">Lipoprotein</keyword>
<evidence type="ECO:0000256" key="20">
    <source>
        <dbReference type="SAM" id="MobiDB-lite"/>
    </source>
</evidence>
<keyword evidence="7 18" id="KW-0547">Nucleotide-binding</keyword>
<dbReference type="FunFam" id="1.10.400.10:FF:000027">
    <property type="entry name" value="G protein subunit alpha 11"/>
    <property type="match status" value="1"/>
</dbReference>
<feature type="binding site" evidence="18">
    <location>
        <begin position="132"/>
        <end position="133"/>
    </location>
    <ligand>
        <name>GTP</name>
        <dbReference type="ChEBI" id="CHEBI:37565"/>
    </ligand>
</feature>
<dbReference type="GO" id="GO:0007188">
    <property type="term" value="P:adenylate cyclase-modulating G protein-coupled receptor signaling pathway"/>
    <property type="evidence" value="ECO:0007669"/>
    <property type="project" value="TreeGrafter"/>
</dbReference>